<dbReference type="InterPro" id="IPR011009">
    <property type="entry name" value="Kinase-like_dom_sf"/>
</dbReference>
<dbReference type="InterPro" id="IPR002575">
    <property type="entry name" value="Aminoglycoside_PTrfase"/>
</dbReference>
<proteinExistence type="predicted"/>
<dbReference type="AlphaFoldDB" id="A0A918N4G6"/>
<evidence type="ECO:0000313" key="2">
    <source>
        <dbReference type="EMBL" id="GGX38018.1"/>
    </source>
</evidence>
<dbReference type="SUPFAM" id="SSF56112">
    <property type="entry name" value="Protein kinase-like (PK-like)"/>
    <property type="match status" value="1"/>
</dbReference>
<name>A0A918N4G6_9GAMM</name>
<dbReference type="Gene3D" id="3.90.1200.10">
    <property type="match status" value="1"/>
</dbReference>
<dbReference type="EMBL" id="BMXR01000001">
    <property type="protein sequence ID" value="GGX38018.1"/>
    <property type="molecule type" value="Genomic_DNA"/>
</dbReference>
<accession>A0A918N4G6</accession>
<dbReference type="Pfam" id="PF01636">
    <property type="entry name" value="APH"/>
    <property type="match status" value="1"/>
</dbReference>
<keyword evidence="3" id="KW-1185">Reference proteome</keyword>
<sequence length="266" mass="30594">MTDQDLAMMGEARVRKTTWQGKTAIHKAPVHPTEAYFYQEILCQPGASGISAPDVFAVSPSEGMWIEYIPHAVHPSETGQPDFMQALAEIHEADLNLDRDRLFPYRWTTQDTERAIDRFEPDQQRLIDRWLPDFFDRQSSVFEPVCPVSGDTNAFNWGRRENGDLVLFDWERFGMGSPAMDLAPMIPGLPDIELVDRYCSAYLDVRHTAGFHSESIRSQVLTTMAWLVIEVVNILHDRGNPEVGRYMEWFNRRFGGWLKGQSVWLL</sequence>
<evidence type="ECO:0000259" key="1">
    <source>
        <dbReference type="Pfam" id="PF01636"/>
    </source>
</evidence>
<dbReference type="Proteomes" id="UP000626148">
    <property type="component" value="Unassembled WGS sequence"/>
</dbReference>
<comment type="caution">
    <text evidence="2">The sequence shown here is derived from an EMBL/GenBank/DDBJ whole genome shotgun (WGS) entry which is preliminary data.</text>
</comment>
<feature type="domain" description="Aminoglycoside phosphotransferase" evidence="1">
    <location>
        <begin position="49"/>
        <end position="207"/>
    </location>
</feature>
<reference evidence="2" key="1">
    <citation type="journal article" date="2014" name="Int. J. Syst. Evol. Microbiol.">
        <title>Complete genome sequence of Corynebacterium casei LMG S-19264T (=DSM 44701T), isolated from a smear-ripened cheese.</title>
        <authorList>
            <consortium name="US DOE Joint Genome Institute (JGI-PGF)"/>
            <person name="Walter F."/>
            <person name="Albersmeier A."/>
            <person name="Kalinowski J."/>
            <person name="Ruckert C."/>
        </authorList>
    </citation>
    <scope>NUCLEOTIDE SEQUENCE</scope>
    <source>
        <strain evidence="2">KCTC 22169</strain>
    </source>
</reference>
<gene>
    <name evidence="2" type="ORF">GCM10007392_00140</name>
</gene>
<dbReference type="RefSeq" id="WP_189606454.1">
    <property type="nucleotide sequence ID" value="NZ_BMXR01000001.1"/>
</dbReference>
<organism evidence="2 3">
    <name type="scientific">Saccharospirillum salsuginis</name>
    <dbReference type="NCBI Taxonomy" id="418750"/>
    <lineage>
        <taxon>Bacteria</taxon>
        <taxon>Pseudomonadati</taxon>
        <taxon>Pseudomonadota</taxon>
        <taxon>Gammaproteobacteria</taxon>
        <taxon>Oceanospirillales</taxon>
        <taxon>Saccharospirillaceae</taxon>
        <taxon>Saccharospirillum</taxon>
    </lineage>
</organism>
<evidence type="ECO:0000313" key="3">
    <source>
        <dbReference type="Proteomes" id="UP000626148"/>
    </source>
</evidence>
<reference evidence="2" key="2">
    <citation type="submission" date="2020-09" db="EMBL/GenBank/DDBJ databases">
        <authorList>
            <person name="Sun Q."/>
            <person name="Kim S."/>
        </authorList>
    </citation>
    <scope>NUCLEOTIDE SEQUENCE</scope>
    <source>
        <strain evidence="2">KCTC 22169</strain>
    </source>
</reference>
<protein>
    <submittedName>
        <fullName evidence="2">Phosphotransferase</fullName>
    </submittedName>
</protein>